<evidence type="ECO:0000256" key="3">
    <source>
        <dbReference type="ARBA" id="ARBA00022801"/>
    </source>
</evidence>
<dbReference type="InterPro" id="IPR024607">
    <property type="entry name" value="Sulfatase_CS"/>
</dbReference>
<dbReference type="PANTHER" id="PTHR42693">
    <property type="entry name" value="ARYLSULFATASE FAMILY MEMBER"/>
    <property type="match status" value="1"/>
</dbReference>
<comment type="similarity">
    <text evidence="1">Belongs to the sulfatase family.</text>
</comment>
<dbReference type="Gene3D" id="3.30.1120.10">
    <property type="match status" value="1"/>
</dbReference>
<dbReference type="EMBL" id="CYZE01000011">
    <property type="protein sequence ID" value="CUO74225.1"/>
    <property type="molecule type" value="Genomic_DNA"/>
</dbReference>
<dbReference type="SUPFAM" id="SSF53649">
    <property type="entry name" value="Alkaline phosphatase-like"/>
    <property type="match status" value="1"/>
</dbReference>
<organism evidence="6 7">
    <name type="scientific">Hungatella hathewayi</name>
    <dbReference type="NCBI Taxonomy" id="154046"/>
    <lineage>
        <taxon>Bacteria</taxon>
        <taxon>Bacillati</taxon>
        <taxon>Bacillota</taxon>
        <taxon>Clostridia</taxon>
        <taxon>Lachnospirales</taxon>
        <taxon>Lachnospiraceae</taxon>
        <taxon>Hungatella</taxon>
    </lineage>
</organism>
<dbReference type="Pfam" id="PF00884">
    <property type="entry name" value="Sulfatase"/>
    <property type="match status" value="1"/>
</dbReference>
<dbReference type="EC" id="3.1.6.1" evidence="6"/>
<keyword evidence="4" id="KW-0106">Calcium</keyword>
<evidence type="ECO:0000313" key="6">
    <source>
        <dbReference type="EMBL" id="CUO74225.1"/>
    </source>
</evidence>
<sequence>MKKKNLLYIFADQWRAQAIGAAGEDRVSTPHMDRFAGESMAFDHAVSTYPLCSPHRASLLTGKYPYCCGMWTNCKIGLDETVMLKPQEVTISDVLHENGYETAYVGKYHLDASEMNFHEKPESGAVNWDAFTPPGERRHHFDYWYSYGAMDKHLSPHYWKDEPKKEEGAKWSPEHETDIVLDYLDGRNKEKPFCLFLSWNPPHPPYDLLPEKYADRYRGKELVFRGNVPEELRTDEAFRKKFGEYYGAIEGLDDNFGRIMEYLDREGLTEDTIVVLSADHGDCMGSHGLMGKNIWYDESIRIPLYIRGPQVVKGHSDALIASQDHMPTLLELLDAAVPDTVQGKSFASLARGASMEEEPEHAFLCMIPGMPELVEEYRKLGLNNKAFGWRGIRTKDITYVVDNGTSPSETQRRLFYDNKKDPLQLNPVELDPQDAIAEAYDAVIRSYLRKTRDPFLL</sequence>
<evidence type="ECO:0000256" key="4">
    <source>
        <dbReference type="ARBA" id="ARBA00022837"/>
    </source>
</evidence>
<dbReference type="GO" id="GO:0004065">
    <property type="term" value="F:arylsulfatase activity"/>
    <property type="evidence" value="ECO:0007669"/>
    <property type="project" value="UniProtKB-EC"/>
</dbReference>
<dbReference type="Proteomes" id="UP000095651">
    <property type="component" value="Unassembled WGS sequence"/>
</dbReference>
<accession>A0A174HMW6</accession>
<evidence type="ECO:0000259" key="5">
    <source>
        <dbReference type="Pfam" id="PF00884"/>
    </source>
</evidence>
<proteinExistence type="inferred from homology"/>
<dbReference type="InterPro" id="IPR017850">
    <property type="entry name" value="Alkaline_phosphatase_core_sf"/>
</dbReference>
<evidence type="ECO:0000256" key="2">
    <source>
        <dbReference type="ARBA" id="ARBA00022723"/>
    </source>
</evidence>
<feature type="domain" description="Sulfatase N-terminal" evidence="5">
    <location>
        <begin position="4"/>
        <end position="334"/>
    </location>
</feature>
<dbReference type="RefSeq" id="WP_055657534.1">
    <property type="nucleotide sequence ID" value="NZ_CABIXC010000011.1"/>
</dbReference>
<dbReference type="PANTHER" id="PTHR42693:SF53">
    <property type="entry name" value="ENDO-4-O-SULFATASE"/>
    <property type="match status" value="1"/>
</dbReference>
<reference evidence="6 7" key="1">
    <citation type="submission" date="2015-09" db="EMBL/GenBank/DDBJ databases">
        <authorList>
            <consortium name="Pathogen Informatics"/>
        </authorList>
    </citation>
    <scope>NUCLEOTIDE SEQUENCE [LARGE SCALE GENOMIC DNA]</scope>
    <source>
        <strain evidence="6 7">2789STDY5608850</strain>
    </source>
</reference>
<gene>
    <name evidence="6" type="ORF">ERS852407_03783</name>
</gene>
<dbReference type="CDD" id="cd16034">
    <property type="entry name" value="sulfatase_like"/>
    <property type="match status" value="1"/>
</dbReference>
<evidence type="ECO:0000313" key="7">
    <source>
        <dbReference type="Proteomes" id="UP000095651"/>
    </source>
</evidence>
<dbReference type="GO" id="GO:0046872">
    <property type="term" value="F:metal ion binding"/>
    <property type="evidence" value="ECO:0007669"/>
    <property type="project" value="UniProtKB-KW"/>
</dbReference>
<dbReference type="Gene3D" id="3.40.720.10">
    <property type="entry name" value="Alkaline Phosphatase, subunit A"/>
    <property type="match status" value="1"/>
</dbReference>
<dbReference type="InterPro" id="IPR000917">
    <property type="entry name" value="Sulfatase_N"/>
</dbReference>
<dbReference type="AlphaFoldDB" id="A0A174HMW6"/>
<evidence type="ECO:0000256" key="1">
    <source>
        <dbReference type="ARBA" id="ARBA00008779"/>
    </source>
</evidence>
<keyword evidence="2" id="KW-0479">Metal-binding</keyword>
<dbReference type="InterPro" id="IPR050738">
    <property type="entry name" value="Sulfatase"/>
</dbReference>
<protein>
    <submittedName>
        <fullName evidence="6">Sulfatase</fullName>
        <ecNumber evidence="6">3.1.6.1</ecNumber>
    </submittedName>
</protein>
<dbReference type="PROSITE" id="PS00149">
    <property type="entry name" value="SULFATASE_2"/>
    <property type="match status" value="1"/>
</dbReference>
<keyword evidence="3 6" id="KW-0378">Hydrolase</keyword>
<name>A0A174HMW6_9FIRM</name>